<evidence type="ECO:0000256" key="2">
    <source>
        <dbReference type="ARBA" id="ARBA00022525"/>
    </source>
</evidence>
<feature type="domain" description="VWFD" evidence="13">
    <location>
        <begin position="451"/>
        <end position="635"/>
    </location>
</feature>
<dbReference type="PROSITE" id="PS00022">
    <property type="entry name" value="EGF_1"/>
    <property type="match status" value="1"/>
</dbReference>
<dbReference type="InterPro" id="IPR014853">
    <property type="entry name" value="VWF/SSPO/ZAN-like_Cys-rich_dom"/>
</dbReference>
<dbReference type="Gene3D" id="3.40.50.410">
    <property type="entry name" value="von Willebrand factor, type A domain"/>
    <property type="match status" value="3"/>
</dbReference>
<feature type="domain" description="EGF-like" evidence="10">
    <location>
        <begin position="1045"/>
        <end position="1081"/>
    </location>
</feature>
<dbReference type="SUPFAM" id="SSF57414">
    <property type="entry name" value="Hairpin loop containing domain-like"/>
    <property type="match status" value="1"/>
</dbReference>
<dbReference type="InterPro" id="IPR002035">
    <property type="entry name" value="VWF_A"/>
</dbReference>
<evidence type="ECO:0000256" key="7">
    <source>
        <dbReference type="ARBA" id="ARBA00023180"/>
    </source>
</evidence>
<dbReference type="CDD" id="cd01472">
    <property type="entry name" value="vWA_collagen"/>
    <property type="match status" value="2"/>
</dbReference>
<feature type="chain" id="PRO_5028894480" evidence="9">
    <location>
        <begin position="22"/>
        <end position="1668"/>
    </location>
</feature>
<dbReference type="SUPFAM" id="SSF57567">
    <property type="entry name" value="Serine protease inhibitors"/>
    <property type="match status" value="2"/>
</dbReference>
<keyword evidence="14" id="KW-1185">Reference proteome</keyword>
<dbReference type="Pfam" id="PF08742">
    <property type="entry name" value="C8"/>
    <property type="match status" value="2"/>
</dbReference>
<evidence type="ECO:0000313" key="14">
    <source>
        <dbReference type="Proteomes" id="UP000515154"/>
    </source>
</evidence>
<dbReference type="Pfam" id="PF00024">
    <property type="entry name" value="PAN_1"/>
    <property type="match status" value="1"/>
</dbReference>
<organism evidence="14 15">
    <name type="scientific">Octopus sinensis</name>
    <name type="common">East Asian common octopus</name>
    <dbReference type="NCBI Taxonomy" id="2607531"/>
    <lineage>
        <taxon>Eukaryota</taxon>
        <taxon>Metazoa</taxon>
        <taxon>Spiralia</taxon>
        <taxon>Lophotrochozoa</taxon>
        <taxon>Mollusca</taxon>
        <taxon>Cephalopoda</taxon>
        <taxon>Coleoidea</taxon>
        <taxon>Octopodiformes</taxon>
        <taxon>Octopoda</taxon>
        <taxon>Incirrata</taxon>
        <taxon>Octopodidae</taxon>
        <taxon>Octopus</taxon>
    </lineage>
</organism>
<dbReference type="Pfam" id="PF00092">
    <property type="entry name" value="VWA"/>
    <property type="match status" value="3"/>
</dbReference>
<dbReference type="SMART" id="SM00179">
    <property type="entry name" value="EGF_CA"/>
    <property type="match status" value="1"/>
</dbReference>
<protein>
    <submittedName>
        <fullName evidence="15">von Willebrand factor-like isoform X1</fullName>
    </submittedName>
</protein>
<dbReference type="InterPro" id="IPR036465">
    <property type="entry name" value="vWFA_dom_sf"/>
</dbReference>
<dbReference type="CDD" id="cd19941">
    <property type="entry name" value="TIL"/>
    <property type="match status" value="2"/>
</dbReference>
<keyword evidence="7" id="KW-0325">Glycoprotein</keyword>
<evidence type="ECO:0000256" key="3">
    <source>
        <dbReference type="ARBA" id="ARBA00022536"/>
    </source>
</evidence>
<dbReference type="SUPFAM" id="SSF57196">
    <property type="entry name" value="EGF/Laminin"/>
    <property type="match status" value="1"/>
</dbReference>
<dbReference type="PANTHER" id="PTHR24020:SF84">
    <property type="entry name" value="VWFA DOMAIN-CONTAINING PROTEIN"/>
    <property type="match status" value="1"/>
</dbReference>
<evidence type="ECO:0000259" key="10">
    <source>
        <dbReference type="PROSITE" id="PS50026"/>
    </source>
</evidence>
<feature type="domain" description="VWFD" evidence="13">
    <location>
        <begin position="1095"/>
        <end position="1278"/>
    </location>
</feature>
<dbReference type="InterPro" id="IPR001881">
    <property type="entry name" value="EGF-like_Ca-bd_dom"/>
</dbReference>
<keyword evidence="2" id="KW-0964">Secreted</keyword>
<keyword evidence="4 9" id="KW-0732">Signal</keyword>
<evidence type="ECO:0000256" key="4">
    <source>
        <dbReference type="ARBA" id="ARBA00022729"/>
    </source>
</evidence>
<dbReference type="PROSITE" id="PS50026">
    <property type="entry name" value="EGF_3"/>
    <property type="match status" value="1"/>
</dbReference>
<sequence length="1668" mass="186661">MKLSVIAAFAALLALCLIAAGEPLSRKIIKKPDIFPIKPGKKPPAPIKSCDKAVADVMLVLDDSGSVGSTNFKKVKRFAQNIVKSFNIGRNKIRVGAITFSGKVKLQFKMNKYYNKRRLLRAISRIKYKHGSTNTNRALDYLRTRSFRRGAGDRKGVPNIAIVLTDGKANSLSKTKIAALKLRKTGAIVFAIGVGKGIKRSELNVIGSSPRRNYVFSVRNFNALMSIAKQLIKRTCNVPVLPVPITTVKGCDKAVADVMLVLDDSSSVGSTNFKKVKRFAQYIVNSFNIGRNKIRVGAITFSGKVKLQFKMNKYYNKRSLLRAISRIKYKHGGTNTNRALDYLRTQSFRRGAGDRKGVPNIAIVLTDGKSFSLRKTKIAALKLRKTGAIVFAIGVGRGIKRSELNVIGSSPRRNYVFSVRNFNALRSIAKQLIKRTCNVPVLPVTIPARPCVCSASGDPHYKTFDGQMIHFMGTCKYTLVTPHQGSNYPHFKVEVKNEHRGRNKRVSYTRLVDVKLGNNTLRLLPRRRITVNGVRFQMPINNYLGFTVKYAAGWVRAETAFGLLVKFDGNHRVIVKVPGTYRRELTGICGDCNGKKDDWRTKAGVNVSKRRNKYSLIGKSYEVPDDSDKPQKKCQTTDVGVTCKNRVIRRCKEIIKKGGIFKKCLKSIFSTAVKFYQSCKIDVCAYNKDKKLKKEVLCRSFEAFAQNCENIGVLVNWRKALKCKLKCPKNMVYKFSTPIYQPSCSNRRIPRIRKFTEGCVCKKGFILSGTECVPSTRCGCKYKGLYMKRGSSFLLDDCSRKISCRNNGRLRISRPCHKYSVCQVVNGDRVCKCKKGHVIKRGKCVAPAPITTTTAKGCEKAVADVMLVLDDSGSVGSKNFAKVKTFAQNIVKSFNIGRNKIRVGAITFSHKVKLQFRLNRYYNKKNVLKAINRIKYKHGSTNTHKALDYLRRLSFRRIAGDRKLVPNIAIVLTDGKSNNLSKTKSAALKLRKTGAIVFAIGVGKGIKRSELNVIGSSPRRNHVFSVKGFNVLNSIVKRLTKRTCNVHPCDAKPCKNGGVCRRRGQTYKCSCRRGFVGRQCTIVSFQAPAPLTSLCQCRAVGDPHYRTFDGQMIHFMGSCKYTLASTINGTRLSNFNVEVKNEHRGYKRVSYTRLVDIKINGVTLRLYPKHRIAVNNELLEMPLIKYMGFTVVNTGGWVIATTTFGLLVKFDGNHRVIVQVPSYYKGQLTGICGDCNGRKDDWRTKTGVDVTRKRSKYSLIGKSYAVIDDSDKPSKKCEVTDPSTTCSKSVTKVCDYMKNFNGVFKRCIIKLGIKVVQQYIQSCKIDACAYKTVSKTLKEVTCRAYEGLVRQCEDAGVLVNWRGVLGCRLDCSRGKNMMYKVKIAANQPTCFNRNPPAISYYSDGCVCKPNYILSGNECVPKSKCGCMYKGMYIKAHTSVLLNDCSRSITCLSNGKYTTKSTCPKDSSCLVEFGRRTCKCASGFAPVGKECKKTSVPPPSIINPAFLKPVLHRFFRVTVAYIVGKPLEESTEKHVEQCAHKCLKNKKCKSFNFDELEKKCQLYDISAATVTLKPSECPYKEYFQLIESRNVLIKGATIVTCVHLDEFSKINSEEKCKAKCSEKKCKAMEYSRFFKQCGVTHKGLTTYGLVGNMFWKFSVTLDTLPGVAY</sequence>
<dbReference type="SMART" id="SM00473">
    <property type="entry name" value="PAN_AP"/>
    <property type="match status" value="1"/>
</dbReference>
<dbReference type="Gene3D" id="3.50.4.10">
    <property type="entry name" value="Hepatocyte Growth Factor"/>
    <property type="match status" value="1"/>
</dbReference>
<dbReference type="SMART" id="SM00327">
    <property type="entry name" value="VWA"/>
    <property type="match status" value="3"/>
</dbReference>
<comment type="subcellular location">
    <subcellularLocation>
        <location evidence="1">Secreted</location>
    </subcellularLocation>
</comment>
<dbReference type="FunFam" id="3.40.50.410:FF:000004">
    <property type="entry name" value="collagen alpha-6(VI) chain"/>
    <property type="match status" value="3"/>
</dbReference>
<dbReference type="PROSITE" id="PS50234">
    <property type="entry name" value="VWFA"/>
    <property type="match status" value="3"/>
</dbReference>
<dbReference type="GO" id="GO:0005576">
    <property type="term" value="C:extracellular region"/>
    <property type="evidence" value="ECO:0007669"/>
    <property type="project" value="UniProtKB-SubCell"/>
</dbReference>
<evidence type="ECO:0000256" key="8">
    <source>
        <dbReference type="PROSITE-ProRule" id="PRU00076"/>
    </source>
</evidence>
<dbReference type="FunFam" id="2.10.25.10:FF:000012">
    <property type="entry name" value="Delta-like protein"/>
    <property type="match status" value="1"/>
</dbReference>
<keyword evidence="3 8" id="KW-0245">EGF-like domain</keyword>
<name>A0A7E6ER63_9MOLL</name>
<dbReference type="PANTHER" id="PTHR24020">
    <property type="entry name" value="COLLAGEN ALPHA"/>
    <property type="match status" value="1"/>
</dbReference>
<evidence type="ECO:0000256" key="6">
    <source>
        <dbReference type="ARBA" id="ARBA00023157"/>
    </source>
</evidence>
<proteinExistence type="predicted"/>
<feature type="disulfide bond" evidence="8">
    <location>
        <begin position="1071"/>
        <end position="1080"/>
    </location>
</feature>
<dbReference type="SMART" id="SM00216">
    <property type="entry name" value="VWD"/>
    <property type="match status" value="2"/>
</dbReference>
<feature type="domain" description="VWFA" evidence="11">
    <location>
        <begin position="864"/>
        <end position="1039"/>
    </location>
</feature>
<evidence type="ECO:0000259" key="11">
    <source>
        <dbReference type="PROSITE" id="PS50234"/>
    </source>
</evidence>
<dbReference type="InterPro" id="IPR036084">
    <property type="entry name" value="Ser_inhib-like_sf"/>
</dbReference>
<feature type="domain" description="VWFA" evidence="11">
    <location>
        <begin position="257"/>
        <end position="432"/>
    </location>
</feature>
<dbReference type="PROSITE" id="PS51233">
    <property type="entry name" value="VWFD"/>
    <property type="match status" value="2"/>
</dbReference>
<dbReference type="InterPro" id="IPR000742">
    <property type="entry name" value="EGF"/>
</dbReference>
<dbReference type="InterPro" id="IPR050525">
    <property type="entry name" value="ECM_Assembly_Org"/>
</dbReference>
<dbReference type="Pfam" id="PF00094">
    <property type="entry name" value="VWD"/>
    <property type="match status" value="2"/>
</dbReference>
<accession>A0A7E6ER63</accession>
<dbReference type="CDD" id="cd00054">
    <property type="entry name" value="EGF_CA"/>
    <property type="match status" value="1"/>
</dbReference>
<dbReference type="InterPro" id="IPR001846">
    <property type="entry name" value="VWF_type-D"/>
</dbReference>
<dbReference type="SMART" id="SM00181">
    <property type="entry name" value="EGF"/>
    <property type="match status" value="3"/>
</dbReference>
<dbReference type="Gene3D" id="2.10.25.10">
    <property type="entry name" value="Laminin"/>
    <property type="match status" value="3"/>
</dbReference>
<dbReference type="GO" id="GO:0005509">
    <property type="term" value="F:calcium ion binding"/>
    <property type="evidence" value="ECO:0007669"/>
    <property type="project" value="InterPro"/>
</dbReference>
<comment type="caution">
    <text evidence="8">Lacks conserved residue(s) required for the propagation of feature annotation.</text>
</comment>
<dbReference type="PRINTS" id="PR00453">
    <property type="entry name" value="VWFADOMAIN"/>
</dbReference>
<evidence type="ECO:0000259" key="12">
    <source>
        <dbReference type="PROSITE" id="PS50948"/>
    </source>
</evidence>
<reference evidence="15" key="1">
    <citation type="submission" date="2025-08" db="UniProtKB">
        <authorList>
            <consortium name="RefSeq"/>
        </authorList>
    </citation>
    <scope>IDENTIFICATION</scope>
</reference>
<dbReference type="Proteomes" id="UP000515154">
    <property type="component" value="Linkage group LG3"/>
</dbReference>
<feature type="domain" description="VWFA" evidence="11">
    <location>
        <begin position="56"/>
        <end position="231"/>
    </location>
</feature>
<evidence type="ECO:0000256" key="9">
    <source>
        <dbReference type="SAM" id="SignalP"/>
    </source>
</evidence>
<evidence type="ECO:0000256" key="1">
    <source>
        <dbReference type="ARBA" id="ARBA00004613"/>
    </source>
</evidence>
<dbReference type="InterPro" id="IPR003609">
    <property type="entry name" value="Pan_app"/>
</dbReference>
<dbReference type="PROSITE" id="PS50948">
    <property type="entry name" value="PAN"/>
    <property type="match status" value="1"/>
</dbReference>
<gene>
    <name evidence="15" type="primary">LOC118762594</name>
</gene>
<feature type="signal peptide" evidence="9">
    <location>
        <begin position="1"/>
        <end position="21"/>
    </location>
</feature>
<dbReference type="RefSeq" id="XP_036357277.1">
    <property type="nucleotide sequence ID" value="XM_036501384.1"/>
</dbReference>
<feature type="domain" description="Apple" evidence="12">
    <location>
        <begin position="1490"/>
        <end position="1576"/>
    </location>
</feature>
<evidence type="ECO:0000313" key="15">
    <source>
        <dbReference type="RefSeq" id="XP_036357277.1"/>
    </source>
</evidence>
<dbReference type="CDD" id="cd01450">
    <property type="entry name" value="vWFA_subfamily_ECM"/>
    <property type="match status" value="1"/>
</dbReference>
<dbReference type="SMART" id="SM00832">
    <property type="entry name" value="C8"/>
    <property type="match status" value="2"/>
</dbReference>
<dbReference type="PROSITE" id="PS01186">
    <property type="entry name" value="EGF_2"/>
    <property type="match status" value="1"/>
</dbReference>
<keyword evidence="5" id="KW-0677">Repeat</keyword>
<keyword evidence="6 8" id="KW-1015">Disulfide bond</keyword>
<dbReference type="KEGG" id="osn:118762594"/>
<dbReference type="SUPFAM" id="SSF53300">
    <property type="entry name" value="vWA-like"/>
    <property type="match status" value="3"/>
</dbReference>
<evidence type="ECO:0000259" key="13">
    <source>
        <dbReference type="PROSITE" id="PS51233"/>
    </source>
</evidence>
<evidence type="ECO:0000256" key="5">
    <source>
        <dbReference type="ARBA" id="ARBA00022737"/>
    </source>
</evidence>